<comment type="caution">
    <text evidence="3">The sequence shown here is derived from an EMBL/GenBank/DDBJ whole genome shotgun (WGS) entry which is preliminary data.</text>
</comment>
<dbReference type="PANTHER" id="PTHR35176">
    <property type="entry name" value="HEME OXYGENASE HI_0854-RELATED"/>
    <property type="match status" value="1"/>
</dbReference>
<dbReference type="InterPro" id="IPR012349">
    <property type="entry name" value="Split_barrel_FMN-bd"/>
</dbReference>
<dbReference type="NCBIfam" id="TIGR03618">
    <property type="entry name" value="Rv1155_F420"/>
    <property type="match status" value="1"/>
</dbReference>
<dbReference type="SUPFAM" id="SSF50475">
    <property type="entry name" value="FMN-binding split barrel"/>
    <property type="match status" value="1"/>
</dbReference>
<gene>
    <name evidence="3" type="ORF">AQI95_05200</name>
</gene>
<feature type="domain" description="Pyridoxamine 5'-phosphate oxidase N-terminal" evidence="2">
    <location>
        <begin position="5"/>
        <end position="122"/>
    </location>
</feature>
<dbReference type="InterPro" id="IPR011576">
    <property type="entry name" value="Pyridox_Oxase_N"/>
</dbReference>
<dbReference type="EMBL" id="LMWN01000006">
    <property type="protein sequence ID" value="KUN09242.1"/>
    <property type="molecule type" value="Genomic_DNA"/>
</dbReference>
<dbReference type="GO" id="GO:0070967">
    <property type="term" value="F:coenzyme F420 binding"/>
    <property type="evidence" value="ECO:0007669"/>
    <property type="project" value="TreeGrafter"/>
</dbReference>
<evidence type="ECO:0000259" key="2">
    <source>
        <dbReference type="Pfam" id="PF01243"/>
    </source>
</evidence>
<dbReference type="AlphaFoldDB" id="A0A101PD63"/>
<protein>
    <submittedName>
        <fullName evidence="3">Oxidoreductase</fullName>
    </submittedName>
</protein>
<evidence type="ECO:0000256" key="1">
    <source>
        <dbReference type="ARBA" id="ARBA00023002"/>
    </source>
</evidence>
<sequence>MAAELNEQVRKRLHDPNFWYVATVTPDGAPHVTPMWVGLEDDLIVLNTSVGRIKEENLRSDARVHLSHADADNPYDRVQISGRAMRFVKGEEAERGMDRLTRKYLGLDRYPWLIEGEQRVHIFIEPERVRHIVGVEPFRPGIIPS</sequence>
<dbReference type="InterPro" id="IPR019920">
    <property type="entry name" value="F420-binding_dom_put"/>
</dbReference>
<dbReference type="Proteomes" id="UP000053127">
    <property type="component" value="Unassembled WGS sequence"/>
</dbReference>
<dbReference type="STRING" id="67386.AQI95_05200"/>
<dbReference type="InterPro" id="IPR052019">
    <property type="entry name" value="F420H2_bilvrd_red/Heme_oxyg"/>
</dbReference>
<accession>A0A101PD63</accession>
<evidence type="ECO:0000313" key="3">
    <source>
        <dbReference type="EMBL" id="KUN09242.1"/>
    </source>
</evidence>
<keyword evidence="4" id="KW-1185">Reference proteome</keyword>
<reference evidence="3 4" key="1">
    <citation type="submission" date="2015-10" db="EMBL/GenBank/DDBJ databases">
        <title>Draft genome sequence of Streptomyces yokosukanensis DSM 40224, type strain for the species Streptomyces yokosukanensis.</title>
        <authorList>
            <person name="Ruckert C."/>
            <person name="Winkler A."/>
            <person name="Kalinowski J."/>
            <person name="Kampfer P."/>
            <person name="Glaeser S."/>
        </authorList>
    </citation>
    <scope>NUCLEOTIDE SEQUENCE [LARGE SCALE GENOMIC DNA]</scope>
    <source>
        <strain evidence="3 4">DSM 40224</strain>
    </source>
</reference>
<dbReference type="Gene3D" id="2.30.110.10">
    <property type="entry name" value="Electron Transport, Fmn-binding Protein, Chain A"/>
    <property type="match status" value="1"/>
</dbReference>
<evidence type="ECO:0000313" key="4">
    <source>
        <dbReference type="Proteomes" id="UP000053127"/>
    </source>
</evidence>
<proteinExistence type="predicted"/>
<organism evidence="3 4">
    <name type="scientific">Streptomyces yokosukanensis</name>
    <dbReference type="NCBI Taxonomy" id="67386"/>
    <lineage>
        <taxon>Bacteria</taxon>
        <taxon>Bacillati</taxon>
        <taxon>Actinomycetota</taxon>
        <taxon>Actinomycetes</taxon>
        <taxon>Kitasatosporales</taxon>
        <taxon>Streptomycetaceae</taxon>
        <taxon>Streptomyces</taxon>
    </lineage>
</organism>
<dbReference type="GO" id="GO:0016627">
    <property type="term" value="F:oxidoreductase activity, acting on the CH-CH group of donors"/>
    <property type="evidence" value="ECO:0007669"/>
    <property type="project" value="TreeGrafter"/>
</dbReference>
<dbReference type="GO" id="GO:0005829">
    <property type="term" value="C:cytosol"/>
    <property type="evidence" value="ECO:0007669"/>
    <property type="project" value="TreeGrafter"/>
</dbReference>
<keyword evidence="1" id="KW-0560">Oxidoreductase</keyword>
<dbReference type="RefSeq" id="WP_067118036.1">
    <property type="nucleotide sequence ID" value="NZ_JBFACD010000025.1"/>
</dbReference>
<dbReference type="PANTHER" id="PTHR35176:SF6">
    <property type="entry name" value="HEME OXYGENASE HI_0854-RELATED"/>
    <property type="match status" value="1"/>
</dbReference>
<name>A0A101PD63_9ACTN</name>
<dbReference type="Pfam" id="PF01243">
    <property type="entry name" value="PNPOx_N"/>
    <property type="match status" value="1"/>
</dbReference>
<dbReference type="OrthoDB" id="162914at2"/>